<dbReference type="EMBL" id="KP136319">
    <property type="protein sequence ID" value="AJF97759.1"/>
    <property type="molecule type" value="Genomic_DNA"/>
</dbReference>
<keyword evidence="1" id="KW-0812">Transmembrane</keyword>
<dbReference type="RefSeq" id="YP_009119994.1">
    <property type="nucleotide sequence ID" value="NC_026440.1"/>
</dbReference>
<feature type="transmembrane region" description="Helical" evidence="1">
    <location>
        <begin position="75"/>
        <end position="98"/>
    </location>
</feature>
<sequence length="214" mass="24073">MAMATTPFAATATGCPEMVEPARPLATHPLSFLTSDHGLAVPPHLRPARIAAVRSAAACQRQDKMVTFCTTVDRFVLFVCVIVFLIPFLVVFLLRLFLDNPWGTFKKKKRKGRRRLGLWPQVEHFSFLFSFLGRRVCKSTDWASCRGQFLLEDNKKSTAMKLAKKPDAKEMGARAQKNGLAARGCRCTSPVARSQSDCQQRGRRRKKKFNAIDK</sequence>
<evidence type="ECO:0000313" key="3">
    <source>
        <dbReference type="Proteomes" id="UP000202511"/>
    </source>
</evidence>
<dbReference type="Proteomes" id="UP000202511">
    <property type="component" value="Segment"/>
</dbReference>
<keyword evidence="1" id="KW-0472">Membrane</keyword>
<accession>A0A0B5J2I1</accession>
<protein>
    <submittedName>
        <fullName evidence="2">Uncharacterized protein</fullName>
    </submittedName>
</protein>
<dbReference type="GeneID" id="23462676"/>
<name>A0A0B5J2I1_9VIRU</name>
<reference evidence="2 3" key="1">
    <citation type="journal article" date="2015" name="Parasitol. Res.">
        <title>Viruses in close associations with free-living amoebae.</title>
        <authorList>
            <person name="Scheid P."/>
        </authorList>
    </citation>
    <scope>NUCLEOTIDE SEQUENCE [LARGE SCALE GENOMIC DNA]</scope>
    <source>
        <strain evidence="2">KlaHel</strain>
    </source>
</reference>
<keyword evidence="1" id="KW-1133">Transmembrane helix</keyword>
<evidence type="ECO:0000256" key="1">
    <source>
        <dbReference type="SAM" id="Phobius"/>
    </source>
</evidence>
<proteinExistence type="predicted"/>
<evidence type="ECO:0000313" key="2">
    <source>
        <dbReference type="EMBL" id="AJF97759.1"/>
    </source>
</evidence>
<organism evidence="2 3">
    <name type="scientific">Pandoravirus inopinatum</name>
    <dbReference type="NCBI Taxonomy" id="1605721"/>
    <lineage>
        <taxon>Viruses</taxon>
        <taxon>Pandoravirus</taxon>
    </lineage>
</organism>
<dbReference type="KEGG" id="vg:23462676"/>